<keyword evidence="1" id="KW-0812">Transmembrane</keyword>
<dbReference type="InterPro" id="IPR043128">
    <property type="entry name" value="Rev_trsase/Diguanyl_cyclase"/>
</dbReference>
<organism evidence="3 4">
    <name type="scientific">Paenibacillus hexagrammi</name>
    <dbReference type="NCBI Taxonomy" id="2908839"/>
    <lineage>
        <taxon>Bacteria</taxon>
        <taxon>Bacillati</taxon>
        <taxon>Bacillota</taxon>
        <taxon>Bacilli</taxon>
        <taxon>Bacillales</taxon>
        <taxon>Paenibacillaceae</taxon>
        <taxon>Paenibacillus</taxon>
    </lineage>
</organism>
<dbReference type="PANTHER" id="PTHR45138:SF9">
    <property type="entry name" value="DIGUANYLATE CYCLASE DGCM-RELATED"/>
    <property type="match status" value="1"/>
</dbReference>
<proteinExistence type="predicted"/>
<reference evidence="3 4" key="1">
    <citation type="journal article" date="2024" name="Int. J. Syst. Evol. Microbiol.">
        <title>Paenibacillus hexagrammi sp. nov., a novel bacterium isolated from the gut content of Hexagrammos agrammus.</title>
        <authorList>
            <person name="Jung H.K."/>
            <person name="Kim D.G."/>
            <person name="Zin H."/>
            <person name="Park J."/>
            <person name="Jung H."/>
            <person name="Kim Y.O."/>
            <person name="Kong H.J."/>
            <person name="Kim J.W."/>
            <person name="Kim Y.S."/>
        </authorList>
    </citation>
    <scope>NUCLEOTIDE SEQUENCE [LARGE SCALE GENOMIC DNA]</scope>
    <source>
        <strain evidence="3 4">YPD9-1</strain>
    </source>
</reference>
<feature type="transmembrane region" description="Helical" evidence="1">
    <location>
        <begin position="146"/>
        <end position="171"/>
    </location>
</feature>
<protein>
    <submittedName>
        <fullName evidence="3">GGDEF domain-containing protein</fullName>
    </submittedName>
</protein>
<dbReference type="InterPro" id="IPR000160">
    <property type="entry name" value="GGDEF_dom"/>
</dbReference>
<dbReference type="InterPro" id="IPR029787">
    <property type="entry name" value="Nucleotide_cyclase"/>
</dbReference>
<dbReference type="Pfam" id="PF00990">
    <property type="entry name" value="GGDEF"/>
    <property type="match status" value="1"/>
</dbReference>
<evidence type="ECO:0000313" key="4">
    <source>
        <dbReference type="Proteomes" id="UP001649230"/>
    </source>
</evidence>
<feature type="transmembrane region" description="Helical" evidence="1">
    <location>
        <begin position="122"/>
        <end position="140"/>
    </location>
</feature>
<dbReference type="EMBL" id="CP090978">
    <property type="protein sequence ID" value="UJF34065.1"/>
    <property type="molecule type" value="Genomic_DNA"/>
</dbReference>
<keyword evidence="1" id="KW-1133">Transmembrane helix</keyword>
<evidence type="ECO:0000313" key="3">
    <source>
        <dbReference type="EMBL" id="UJF34065.1"/>
    </source>
</evidence>
<keyword evidence="4" id="KW-1185">Reference proteome</keyword>
<keyword evidence="1" id="KW-0472">Membrane</keyword>
<gene>
    <name evidence="3" type="ORF">L0M14_02145</name>
</gene>
<dbReference type="SUPFAM" id="SSF55073">
    <property type="entry name" value="Nucleotide cyclase"/>
    <property type="match status" value="1"/>
</dbReference>
<dbReference type="PANTHER" id="PTHR45138">
    <property type="entry name" value="REGULATORY COMPONENTS OF SENSORY TRANSDUCTION SYSTEM"/>
    <property type="match status" value="1"/>
</dbReference>
<dbReference type="NCBIfam" id="TIGR00254">
    <property type="entry name" value="GGDEF"/>
    <property type="match status" value="1"/>
</dbReference>
<evidence type="ECO:0000259" key="2">
    <source>
        <dbReference type="PROSITE" id="PS50887"/>
    </source>
</evidence>
<feature type="transmembrane region" description="Helical" evidence="1">
    <location>
        <begin position="81"/>
        <end position="101"/>
    </location>
</feature>
<dbReference type="Proteomes" id="UP001649230">
    <property type="component" value="Chromosome"/>
</dbReference>
<name>A0ABY3SL02_9BACL</name>
<evidence type="ECO:0000256" key="1">
    <source>
        <dbReference type="SAM" id="Phobius"/>
    </source>
</evidence>
<feature type="transmembrane region" description="Helical" evidence="1">
    <location>
        <begin position="49"/>
        <end position="69"/>
    </location>
</feature>
<dbReference type="PROSITE" id="PS50887">
    <property type="entry name" value="GGDEF"/>
    <property type="match status" value="1"/>
</dbReference>
<dbReference type="SMART" id="SM00267">
    <property type="entry name" value="GGDEF"/>
    <property type="match status" value="1"/>
</dbReference>
<dbReference type="CDD" id="cd01949">
    <property type="entry name" value="GGDEF"/>
    <property type="match status" value="1"/>
</dbReference>
<dbReference type="InterPro" id="IPR050469">
    <property type="entry name" value="Diguanylate_Cyclase"/>
</dbReference>
<feature type="domain" description="GGDEF" evidence="2">
    <location>
        <begin position="231"/>
        <end position="321"/>
    </location>
</feature>
<dbReference type="Gene3D" id="3.30.70.270">
    <property type="match status" value="1"/>
</dbReference>
<sequence>MEDLPVNDHNWNKKLIRIFWWIFFIYEVAAAFGFIVIAYQTPDQWLHGLLRFQVLPSCLQLLLMAAGYISLHTLKRYSDFIMILWATTMVTIYILCIPELTNKYELMCIPIVLSSIYFQKKHIIFAYSSSIIYMTAMIAWNMTQDIYLTMFEAIIYAAIVTATAFVCFAIMDKGHYIINQLKDSIVREQELLVRSVMVDRMSKIDALTDLFNHRSFQEHTDHLISHLSSDTSLELALMDIDNFKKINDTYGHWIGDEVLKTIGSIVKETLSADDMAFRYGGEELAPYNRSMLKKAWFQHVDECLYSAKRCGKNRIHSRVFD</sequence>
<accession>A0ABY3SL02</accession>
<feature type="transmembrane region" description="Helical" evidence="1">
    <location>
        <begin position="18"/>
        <end position="37"/>
    </location>
</feature>
<dbReference type="RefSeq" id="WP_235120456.1">
    <property type="nucleotide sequence ID" value="NZ_CP090978.1"/>
</dbReference>